<organism evidence="4 5">
    <name type="scientific">Pueribacillus theae</name>
    <dbReference type="NCBI Taxonomy" id="2171751"/>
    <lineage>
        <taxon>Bacteria</taxon>
        <taxon>Bacillati</taxon>
        <taxon>Bacillota</taxon>
        <taxon>Bacilli</taxon>
        <taxon>Bacillales</taxon>
        <taxon>Bacillaceae</taxon>
        <taxon>Pueribacillus</taxon>
    </lineage>
</organism>
<dbReference type="InterPro" id="IPR011251">
    <property type="entry name" value="Luciferase-like_dom"/>
</dbReference>
<dbReference type="Pfam" id="PF00296">
    <property type="entry name" value="Bac_luciferase"/>
    <property type="match status" value="1"/>
</dbReference>
<evidence type="ECO:0000256" key="1">
    <source>
        <dbReference type="ARBA" id="ARBA00023002"/>
    </source>
</evidence>
<sequence>MEFGVMNLFPYKKGNSEKQIIDEAIEELTYAEELGFDSVWIAEHHFSEYGLIGNPLMLAAHLAAKTKKIRIGTAVTILPFYNPIRLAEDAALVDIMSGGRLDLGVGRGYQPSEFEGFKIDPNESRERFNETVEILTQAWTQGEVNFKGKHYHYENVKIHPKPNQQPHVPIHFASVSTKTFEIMAEEGRHILTSPNFTPMDIIKRNFDTYKNVLIKNGYNPTDYKFPLMQQVHVAPTSQDAKITAVQNSKQYYDLLATLLPGSGSKEAVDEYKFYEKVQESTANLTLEEIEKNGGCFGSTQEVIERIKYLEEEAGVNQFIGWFNFGQMGHKKTMETMELFAKEVIPAFKKTHSM</sequence>
<feature type="domain" description="Luciferase-like" evidence="3">
    <location>
        <begin position="1"/>
        <end position="316"/>
    </location>
</feature>
<evidence type="ECO:0000256" key="2">
    <source>
        <dbReference type="ARBA" id="ARBA00023033"/>
    </source>
</evidence>
<comment type="caution">
    <text evidence="4">The sequence shown here is derived from an EMBL/GenBank/DDBJ whole genome shotgun (WGS) entry which is preliminary data.</text>
</comment>
<dbReference type="InterPro" id="IPR036661">
    <property type="entry name" value="Luciferase-like_sf"/>
</dbReference>
<evidence type="ECO:0000313" key="5">
    <source>
        <dbReference type="Proteomes" id="UP000245998"/>
    </source>
</evidence>
<dbReference type="InterPro" id="IPR050766">
    <property type="entry name" value="Bact_Lucif_Oxidored"/>
</dbReference>
<dbReference type="SUPFAM" id="SSF51679">
    <property type="entry name" value="Bacterial luciferase-like"/>
    <property type="match status" value="1"/>
</dbReference>
<dbReference type="PANTHER" id="PTHR30137:SF8">
    <property type="entry name" value="BLR5498 PROTEIN"/>
    <property type="match status" value="1"/>
</dbReference>
<dbReference type="GO" id="GO:0005829">
    <property type="term" value="C:cytosol"/>
    <property type="evidence" value="ECO:0007669"/>
    <property type="project" value="TreeGrafter"/>
</dbReference>
<keyword evidence="2" id="KW-0503">Monooxygenase</keyword>
<evidence type="ECO:0000259" key="3">
    <source>
        <dbReference type="Pfam" id="PF00296"/>
    </source>
</evidence>
<dbReference type="GO" id="GO:0016705">
    <property type="term" value="F:oxidoreductase activity, acting on paired donors, with incorporation or reduction of molecular oxygen"/>
    <property type="evidence" value="ECO:0007669"/>
    <property type="project" value="InterPro"/>
</dbReference>
<keyword evidence="5" id="KW-1185">Reference proteome</keyword>
<dbReference type="GO" id="GO:0004497">
    <property type="term" value="F:monooxygenase activity"/>
    <property type="evidence" value="ECO:0007669"/>
    <property type="project" value="UniProtKB-KW"/>
</dbReference>
<proteinExistence type="predicted"/>
<dbReference type="OrthoDB" id="9814695at2"/>
<dbReference type="RefSeq" id="WP_116554173.1">
    <property type="nucleotide sequence ID" value="NZ_QCZG01000011.1"/>
</dbReference>
<dbReference type="EMBL" id="QCZG01000011">
    <property type="protein sequence ID" value="PWA12167.1"/>
    <property type="molecule type" value="Genomic_DNA"/>
</dbReference>
<protein>
    <recommendedName>
        <fullName evidence="3">Luciferase-like domain-containing protein</fullName>
    </recommendedName>
</protein>
<dbReference type="PANTHER" id="PTHR30137">
    <property type="entry name" value="LUCIFERASE-LIKE MONOOXYGENASE"/>
    <property type="match status" value="1"/>
</dbReference>
<evidence type="ECO:0000313" key="4">
    <source>
        <dbReference type="EMBL" id="PWA12167.1"/>
    </source>
</evidence>
<name>A0A2U1K3Q7_9BACI</name>
<dbReference type="AlphaFoldDB" id="A0A2U1K3Q7"/>
<gene>
    <name evidence="4" type="ORF">DCC39_06960</name>
</gene>
<accession>A0A2U1K3Q7</accession>
<keyword evidence="1" id="KW-0560">Oxidoreductase</keyword>
<dbReference type="Gene3D" id="3.20.20.30">
    <property type="entry name" value="Luciferase-like domain"/>
    <property type="match status" value="1"/>
</dbReference>
<reference evidence="4 5" key="1">
    <citation type="submission" date="2018-04" db="EMBL/GenBank/DDBJ databases">
        <title>Camelliibacillus theae gen. nov., sp. nov., isolated from Pu'er tea.</title>
        <authorList>
            <person name="Niu L."/>
        </authorList>
    </citation>
    <scope>NUCLEOTIDE SEQUENCE [LARGE SCALE GENOMIC DNA]</scope>
    <source>
        <strain evidence="4 5">T8</strain>
    </source>
</reference>
<dbReference type="Proteomes" id="UP000245998">
    <property type="component" value="Unassembled WGS sequence"/>
</dbReference>